<proteinExistence type="predicted"/>
<evidence type="ECO:0000256" key="1">
    <source>
        <dbReference type="SAM" id="Phobius"/>
    </source>
</evidence>
<dbReference type="AlphaFoldDB" id="A0A5D5AS27"/>
<gene>
    <name evidence="2" type="ORF">FYC77_08735</name>
</gene>
<dbReference type="InterPro" id="IPR058324">
    <property type="entry name" value="DUF8011"/>
</dbReference>
<keyword evidence="1" id="KW-0812">Transmembrane</keyword>
<evidence type="ECO:0000313" key="2">
    <source>
        <dbReference type="EMBL" id="TYT62300.1"/>
    </source>
</evidence>
<accession>A0A5D5AS27</accession>
<comment type="caution">
    <text evidence="2">The sequence shown here is derived from an EMBL/GenBank/DDBJ whole genome shotgun (WGS) entry which is preliminary data.</text>
</comment>
<sequence>MSTDRSATERVKTRLFREPDGIWTGLSYIAVSLPFFALYVYFGLGYGLGNTALLLGILWILQGVPELLPERHQRAAGILRIVVIAYALILILFFLVQISDGGVEQLFS</sequence>
<dbReference type="RefSeq" id="WP_149081120.1">
    <property type="nucleotide sequence ID" value="NZ_VTAW01000009.1"/>
</dbReference>
<dbReference type="Pfam" id="PF26041">
    <property type="entry name" value="DUF8011"/>
    <property type="match status" value="1"/>
</dbReference>
<reference evidence="2 3" key="1">
    <citation type="submission" date="2019-08" db="EMBL/GenBank/DDBJ databases">
        <title>Archaea genome.</title>
        <authorList>
            <person name="Kajale S."/>
            <person name="Shouche Y."/>
            <person name="Deshpande N."/>
            <person name="Sharma A."/>
        </authorList>
    </citation>
    <scope>NUCLEOTIDE SEQUENCE [LARGE SCALE GENOMIC DNA]</scope>
    <source>
        <strain evidence="2 3">ESP3B_9</strain>
    </source>
</reference>
<dbReference type="Proteomes" id="UP000324104">
    <property type="component" value="Unassembled WGS sequence"/>
</dbReference>
<keyword evidence="1" id="KW-1133">Transmembrane helix</keyword>
<feature type="transmembrane region" description="Helical" evidence="1">
    <location>
        <begin position="77"/>
        <end position="98"/>
    </location>
</feature>
<keyword evidence="1" id="KW-0472">Membrane</keyword>
<feature type="transmembrane region" description="Helical" evidence="1">
    <location>
        <begin position="48"/>
        <end position="65"/>
    </location>
</feature>
<organism evidence="2 3">
    <name type="scientific">Natrialba swarupiae</name>
    <dbReference type="NCBI Taxonomy" id="2448032"/>
    <lineage>
        <taxon>Archaea</taxon>
        <taxon>Methanobacteriati</taxon>
        <taxon>Methanobacteriota</taxon>
        <taxon>Stenosarchaea group</taxon>
        <taxon>Halobacteria</taxon>
        <taxon>Halobacteriales</taxon>
        <taxon>Natrialbaceae</taxon>
        <taxon>Natrialba</taxon>
    </lineage>
</organism>
<feature type="transmembrane region" description="Helical" evidence="1">
    <location>
        <begin position="21"/>
        <end position="42"/>
    </location>
</feature>
<protein>
    <submittedName>
        <fullName evidence="2">Uncharacterized protein</fullName>
    </submittedName>
</protein>
<name>A0A5D5AS27_9EURY</name>
<evidence type="ECO:0000313" key="3">
    <source>
        <dbReference type="Proteomes" id="UP000324104"/>
    </source>
</evidence>
<dbReference type="EMBL" id="VTAW01000009">
    <property type="protein sequence ID" value="TYT62300.1"/>
    <property type="molecule type" value="Genomic_DNA"/>
</dbReference>
<keyword evidence="3" id="KW-1185">Reference proteome</keyword>